<dbReference type="EMBL" id="FUWH01000015">
    <property type="protein sequence ID" value="SKA20103.1"/>
    <property type="molecule type" value="Genomic_DNA"/>
</dbReference>
<gene>
    <name evidence="1" type="ORF">SAMN04488132_11549</name>
</gene>
<dbReference type="OrthoDB" id="1492702at2"/>
<evidence type="ECO:0000313" key="1">
    <source>
        <dbReference type="EMBL" id="SKA20103.1"/>
    </source>
</evidence>
<accession>A0A1T4RVV5</accession>
<protein>
    <submittedName>
        <fullName evidence="1">Uncharacterized protein</fullName>
    </submittedName>
</protein>
<dbReference type="RefSeq" id="WP_078832849.1">
    <property type="nucleotide sequence ID" value="NZ_FUWH01000015.1"/>
</dbReference>
<reference evidence="1 2" key="1">
    <citation type="submission" date="2017-02" db="EMBL/GenBank/DDBJ databases">
        <authorList>
            <person name="Peterson S.W."/>
        </authorList>
    </citation>
    <scope>NUCLEOTIDE SEQUENCE [LARGE SCALE GENOMIC DNA]</scope>
    <source>
        <strain evidence="1 2">DSM 22335</strain>
    </source>
</reference>
<proteinExistence type="predicted"/>
<dbReference type="Proteomes" id="UP000190888">
    <property type="component" value="Unassembled WGS sequence"/>
</dbReference>
<name>A0A1T4RVV5_9BACT</name>
<dbReference type="AlphaFoldDB" id="A0A1T4RVV5"/>
<sequence>MKHHSLYTGLLAFLLSVAGSFCYGQKDDIYRLAFSDTDTSNFRIMKLLGHKRPAMIRIMDTTMRMRPARFWIDGLEKATAADIRKMELDEHHVYNHSYLFTDTSLSKLFSTSEKKELAAKAAQTGSGKLALHGTNYTTLHGSKSIKGFYVVSSAPLFSSNGLYAFIDMLVFYKEKTSTELNDSYFGTIMLVFSKDANGSWKKIGTRSYLIL</sequence>
<evidence type="ECO:0000313" key="2">
    <source>
        <dbReference type="Proteomes" id="UP000190888"/>
    </source>
</evidence>
<organism evidence="1 2">
    <name type="scientific">Sediminibacterium ginsengisoli</name>
    <dbReference type="NCBI Taxonomy" id="413434"/>
    <lineage>
        <taxon>Bacteria</taxon>
        <taxon>Pseudomonadati</taxon>
        <taxon>Bacteroidota</taxon>
        <taxon>Chitinophagia</taxon>
        <taxon>Chitinophagales</taxon>
        <taxon>Chitinophagaceae</taxon>
        <taxon>Sediminibacterium</taxon>
    </lineage>
</organism>
<keyword evidence="2" id="KW-1185">Reference proteome</keyword>